<evidence type="ECO:0000256" key="7">
    <source>
        <dbReference type="ARBA" id="ARBA00023242"/>
    </source>
</evidence>
<evidence type="ECO:0000256" key="9">
    <source>
        <dbReference type="ARBA" id="ARBA00025283"/>
    </source>
</evidence>
<keyword evidence="14" id="KW-1185">Reference proteome</keyword>
<dbReference type="PROSITE" id="PS51745">
    <property type="entry name" value="PB1"/>
    <property type="match status" value="1"/>
</dbReference>
<evidence type="ECO:0000256" key="11">
    <source>
        <dbReference type="SAM" id="MobiDB-lite"/>
    </source>
</evidence>
<feature type="compositionally biased region" description="Polar residues" evidence="11">
    <location>
        <begin position="40"/>
        <end position="51"/>
    </location>
</feature>
<feature type="compositionally biased region" description="Polar residues" evidence="11">
    <location>
        <begin position="95"/>
        <end position="106"/>
    </location>
</feature>
<evidence type="ECO:0000313" key="13">
    <source>
        <dbReference type="EMBL" id="RDY00024.1"/>
    </source>
</evidence>
<feature type="compositionally biased region" description="Basic and acidic residues" evidence="11">
    <location>
        <begin position="77"/>
        <end position="88"/>
    </location>
</feature>
<comment type="subunit">
    <text evidence="3 10">Homodimers and heterodimers.</text>
</comment>
<organism evidence="13 14">
    <name type="scientific">Mucuna pruriens</name>
    <name type="common">Velvet bean</name>
    <name type="synonym">Dolichos pruriens</name>
    <dbReference type="NCBI Taxonomy" id="157652"/>
    <lineage>
        <taxon>Eukaryota</taxon>
        <taxon>Viridiplantae</taxon>
        <taxon>Streptophyta</taxon>
        <taxon>Embryophyta</taxon>
        <taxon>Tracheophyta</taxon>
        <taxon>Spermatophyta</taxon>
        <taxon>Magnoliopsida</taxon>
        <taxon>eudicotyledons</taxon>
        <taxon>Gunneridae</taxon>
        <taxon>Pentapetalae</taxon>
        <taxon>rosids</taxon>
        <taxon>fabids</taxon>
        <taxon>Fabales</taxon>
        <taxon>Fabaceae</taxon>
        <taxon>Papilionoideae</taxon>
        <taxon>50 kb inversion clade</taxon>
        <taxon>NPAAA clade</taxon>
        <taxon>indigoferoid/millettioid clade</taxon>
        <taxon>Phaseoleae</taxon>
        <taxon>Mucuna</taxon>
    </lineage>
</organism>
<feature type="region of interest" description="Disordered" evidence="11">
    <location>
        <begin position="195"/>
        <end position="224"/>
    </location>
</feature>
<dbReference type="PANTHER" id="PTHR31734:SF236">
    <property type="entry name" value="AUXIN-INDUCED PROTEIN"/>
    <property type="match status" value="1"/>
</dbReference>
<dbReference type="InterPro" id="IPR003311">
    <property type="entry name" value="AUX_IAA"/>
</dbReference>
<dbReference type="Gene3D" id="3.10.20.90">
    <property type="entry name" value="Phosphatidylinositol 3-kinase Catalytic Subunit, Chain A, domain 1"/>
    <property type="match status" value="1"/>
</dbReference>
<dbReference type="EMBL" id="QJKJ01003086">
    <property type="protein sequence ID" value="RDY00024.1"/>
    <property type="molecule type" value="Genomic_DNA"/>
</dbReference>
<sequence length="389" mass="42360">MGSAQKGISLVSSISATSQNATLLLKKRKEREPTKRAKKGSSTIASKMWQRSHNKSSEERKLELRLGPPGEESLNESIKKCNDRERSESPLTLGYYSTQKISTSNKPGPGGAMLPSAWTSTSYHQHQGKAKASSFLQLQSSQQNMIVMGRDVPQLSCVEKKAFSSSSANTAVSKRTAAGPVVGWPPIRSFRKNIASGSSSRLPSGSQQHQHVAPDNVASKKPTDNSGKGLFVKINMDGVPIGRKVDINAYDSYEKLSSAVDELFRGLLIMIMKLDAEMNLSHISFSHCCSGQRDSCGGGIQNMEEEEKTNTGLLVGSGEYTLVYEDNEGDRMLVGDVPWHMFVSTVKRLRVLKTSDLPAFTQTPSCSQLVVSKTSYTTSLGNDKSRIST</sequence>
<dbReference type="SUPFAM" id="SSF54277">
    <property type="entry name" value="CAD &amp; PB1 domains"/>
    <property type="match status" value="1"/>
</dbReference>
<dbReference type="AlphaFoldDB" id="A0A371HBE6"/>
<accession>A0A371HBE6</accession>
<comment type="function">
    <text evidence="9">Aux/IAA proteins are short-lived transcriptional factors that function as repressors of early auxin response genes at low auxin concentrations. Repression is thought to result from the interaction with auxin response factors (ARFs), proteins that bind to the auxin-responsive promoter element (AuxRE). Formation of heterodimers with ARF proteins may alter their ability to modulate early auxin response genes expression.</text>
</comment>
<dbReference type="STRING" id="157652.A0A371HBE6"/>
<evidence type="ECO:0000256" key="8">
    <source>
        <dbReference type="ARBA" id="ARBA00023294"/>
    </source>
</evidence>
<evidence type="ECO:0000256" key="1">
    <source>
        <dbReference type="ARBA" id="ARBA00004123"/>
    </source>
</evidence>
<protein>
    <recommendedName>
        <fullName evidence="10">Auxin-induced protein</fullName>
    </recommendedName>
</protein>
<feature type="non-terminal residue" evidence="13">
    <location>
        <position position="1"/>
    </location>
</feature>
<dbReference type="GO" id="GO:0005634">
    <property type="term" value="C:nucleus"/>
    <property type="evidence" value="ECO:0007669"/>
    <property type="project" value="UniProtKB-SubCell"/>
</dbReference>
<keyword evidence="5 10" id="KW-0805">Transcription regulation</keyword>
<dbReference type="Pfam" id="PF02309">
    <property type="entry name" value="AUX_IAA"/>
    <property type="match status" value="1"/>
</dbReference>
<keyword evidence="8 10" id="KW-0927">Auxin signaling pathway</keyword>
<keyword evidence="6 10" id="KW-0804">Transcription</keyword>
<dbReference type="GO" id="GO:0006355">
    <property type="term" value="P:regulation of DNA-templated transcription"/>
    <property type="evidence" value="ECO:0007669"/>
    <property type="project" value="InterPro"/>
</dbReference>
<evidence type="ECO:0000256" key="6">
    <source>
        <dbReference type="ARBA" id="ARBA00023163"/>
    </source>
</evidence>
<dbReference type="InterPro" id="IPR053793">
    <property type="entry name" value="PB1-like"/>
</dbReference>
<name>A0A371HBE6_MUCPR</name>
<evidence type="ECO:0000256" key="3">
    <source>
        <dbReference type="ARBA" id="ARBA00011726"/>
    </source>
</evidence>
<evidence type="ECO:0000256" key="5">
    <source>
        <dbReference type="ARBA" id="ARBA00023015"/>
    </source>
</evidence>
<evidence type="ECO:0000256" key="4">
    <source>
        <dbReference type="ARBA" id="ARBA00022491"/>
    </source>
</evidence>
<feature type="compositionally biased region" description="Basic and acidic residues" evidence="11">
    <location>
        <begin position="55"/>
        <end position="64"/>
    </location>
</feature>
<proteinExistence type="inferred from homology"/>
<reference evidence="13" key="1">
    <citation type="submission" date="2018-05" db="EMBL/GenBank/DDBJ databases">
        <title>Draft genome of Mucuna pruriens seed.</title>
        <authorList>
            <person name="Nnadi N.E."/>
            <person name="Vos R."/>
            <person name="Hasami M.H."/>
            <person name="Devisetty U.K."/>
            <person name="Aguiy J.C."/>
        </authorList>
    </citation>
    <scope>NUCLEOTIDE SEQUENCE [LARGE SCALE GENOMIC DNA]</scope>
    <source>
        <strain evidence="13">JCA_2017</strain>
    </source>
</reference>
<dbReference type="GO" id="GO:0009734">
    <property type="term" value="P:auxin-activated signaling pathway"/>
    <property type="evidence" value="ECO:0007669"/>
    <property type="project" value="UniProtKB-UniRule"/>
</dbReference>
<evidence type="ECO:0000256" key="2">
    <source>
        <dbReference type="ARBA" id="ARBA00006728"/>
    </source>
</evidence>
<dbReference type="Proteomes" id="UP000257109">
    <property type="component" value="Unassembled WGS sequence"/>
</dbReference>
<dbReference type="PANTHER" id="PTHR31734">
    <property type="entry name" value="AUXIN-RESPONSIVE PROTEIN IAA17"/>
    <property type="match status" value="1"/>
</dbReference>
<feature type="region of interest" description="Disordered" evidence="11">
    <location>
        <begin position="24"/>
        <end position="113"/>
    </location>
</feature>
<evidence type="ECO:0000259" key="12">
    <source>
        <dbReference type="PROSITE" id="PS51745"/>
    </source>
</evidence>
<feature type="compositionally biased region" description="Low complexity" evidence="11">
    <location>
        <begin position="196"/>
        <end position="206"/>
    </location>
</feature>
<comment type="similarity">
    <text evidence="2 10">Belongs to the Aux/IAA family.</text>
</comment>
<dbReference type="InterPro" id="IPR033389">
    <property type="entry name" value="AUX/IAA_dom"/>
</dbReference>
<keyword evidence="7 10" id="KW-0539">Nucleus</keyword>
<feature type="domain" description="PB1" evidence="12">
    <location>
        <begin position="229"/>
        <end position="354"/>
    </location>
</feature>
<dbReference type="OrthoDB" id="615826at2759"/>
<evidence type="ECO:0000313" key="14">
    <source>
        <dbReference type="Proteomes" id="UP000257109"/>
    </source>
</evidence>
<keyword evidence="4 10" id="KW-0678">Repressor</keyword>
<comment type="subcellular location">
    <subcellularLocation>
        <location evidence="1 10">Nucleus</location>
    </subcellularLocation>
</comment>
<dbReference type="FunFam" id="3.10.20.90:FF:000225">
    <property type="entry name" value="Auxin-responsive protein"/>
    <property type="match status" value="1"/>
</dbReference>
<gene>
    <name evidence="13" type="primary">IAA18</name>
    <name evidence="13" type="ORF">CR513_16845</name>
</gene>
<evidence type="ECO:0000256" key="10">
    <source>
        <dbReference type="RuleBase" id="RU004549"/>
    </source>
</evidence>
<comment type="caution">
    <text evidence="13">The sequence shown here is derived from an EMBL/GenBank/DDBJ whole genome shotgun (WGS) entry which is preliminary data.</text>
</comment>